<dbReference type="PROSITE" id="PS50937">
    <property type="entry name" value="HTH_MERR_2"/>
    <property type="match status" value="1"/>
</dbReference>
<proteinExistence type="predicted"/>
<dbReference type="Pfam" id="PF13411">
    <property type="entry name" value="MerR_1"/>
    <property type="match status" value="1"/>
</dbReference>
<dbReference type="InterPro" id="IPR009061">
    <property type="entry name" value="DNA-bd_dom_put_sf"/>
</dbReference>
<evidence type="ECO:0000256" key="2">
    <source>
        <dbReference type="ARBA" id="ARBA00023015"/>
    </source>
</evidence>
<gene>
    <name evidence="6" type="ORF">QUW08_04055</name>
</gene>
<dbReference type="InterPro" id="IPR029442">
    <property type="entry name" value="GyrI-like"/>
</dbReference>
<dbReference type="EMBL" id="JAUDCL010000005">
    <property type="protein sequence ID" value="MDM8200469.1"/>
    <property type="molecule type" value="Genomic_DNA"/>
</dbReference>
<keyword evidence="2" id="KW-0805">Transcription regulation</keyword>
<evidence type="ECO:0000259" key="5">
    <source>
        <dbReference type="PROSITE" id="PS50937"/>
    </source>
</evidence>
<keyword evidence="7" id="KW-1185">Reference proteome</keyword>
<evidence type="ECO:0000256" key="3">
    <source>
        <dbReference type="ARBA" id="ARBA00023125"/>
    </source>
</evidence>
<dbReference type="InterPro" id="IPR011256">
    <property type="entry name" value="Reg_factor_effector_dom_sf"/>
</dbReference>
<feature type="domain" description="HTH merR-type" evidence="5">
    <location>
        <begin position="4"/>
        <end position="74"/>
    </location>
</feature>
<keyword evidence="1" id="KW-0678">Repressor</keyword>
<dbReference type="SUPFAM" id="SSF55136">
    <property type="entry name" value="Probable bacterial effector-binding domain"/>
    <property type="match status" value="1"/>
</dbReference>
<dbReference type="PANTHER" id="PTHR30204:SF69">
    <property type="entry name" value="MERR-FAMILY TRANSCRIPTIONAL REGULATOR"/>
    <property type="match status" value="1"/>
</dbReference>
<dbReference type="InterPro" id="IPR000551">
    <property type="entry name" value="MerR-type_HTH_dom"/>
</dbReference>
<keyword evidence="4" id="KW-0804">Transcription</keyword>
<evidence type="ECO:0000313" key="7">
    <source>
        <dbReference type="Proteomes" id="UP001529380"/>
    </source>
</evidence>
<dbReference type="SUPFAM" id="SSF46955">
    <property type="entry name" value="Putative DNA-binding domain"/>
    <property type="match status" value="1"/>
</dbReference>
<dbReference type="RefSeq" id="WP_289599271.1">
    <property type="nucleotide sequence ID" value="NZ_JAUDCL010000005.1"/>
</dbReference>
<keyword evidence="3" id="KW-0238">DNA-binding</keyword>
<protein>
    <submittedName>
        <fullName evidence="6">MerR family transcriptional regulator</fullName>
    </submittedName>
</protein>
<evidence type="ECO:0000313" key="6">
    <source>
        <dbReference type="EMBL" id="MDM8200469.1"/>
    </source>
</evidence>
<comment type="caution">
    <text evidence="6">The sequence shown here is derived from an EMBL/GenBank/DDBJ whole genome shotgun (WGS) entry which is preliminary data.</text>
</comment>
<dbReference type="Gene3D" id="3.20.80.10">
    <property type="entry name" value="Regulatory factor, effector binding domain"/>
    <property type="match status" value="1"/>
</dbReference>
<dbReference type="PANTHER" id="PTHR30204">
    <property type="entry name" value="REDOX-CYCLING DRUG-SENSING TRANSCRIPTIONAL ACTIVATOR SOXR"/>
    <property type="match status" value="1"/>
</dbReference>
<dbReference type="Gene3D" id="1.10.1660.10">
    <property type="match status" value="1"/>
</dbReference>
<name>A0ABT7UNK6_9FIRM</name>
<dbReference type="Proteomes" id="UP001529380">
    <property type="component" value="Unassembled WGS sequence"/>
</dbReference>
<accession>A0ABT7UNK6</accession>
<evidence type="ECO:0000256" key="1">
    <source>
        <dbReference type="ARBA" id="ARBA00022491"/>
    </source>
</evidence>
<organism evidence="6 7">
    <name type="scientific">Allofournierella massiliensis</name>
    <dbReference type="NCBI Taxonomy" id="1650663"/>
    <lineage>
        <taxon>Bacteria</taxon>
        <taxon>Bacillati</taxon>
        <taxon>Bacillota</taxon>
        <taxon>Clostridia</taxon>
        <taxon>Eubacteriales</taxon>
        <taxon>Oscillospiraceae</taxon>
        <taxon>Allofournierella</taxon>
    </lineage>
</organism>
<evidence type="ECO:0000256" key="4">
    <source>
        <dbReference type="ARBA" id="ARBA00023163"/>
    </source>
</evidence>
<dbReference type="InterPro" id="IPR047057">
    <property type="entry name" value="MerR_fam"/>
</dbReference>
<dbReference type="SMART" id="SM00422">
    <property type="entry name" value="HTH_MERR"/>
    <property type="match status" value="1"/>
</dbReference>
<reference evidence="6 7" key="1">
    <citation type="submission" date="2023-06" db="EMBL/GenBank/DDBJ databases">
        <title>Identification and characterization of horizontal gene transfer across gut microbiota members of farm animals based on homology search.</title>
        <authorList>
            <person name="Schwarzerova J."/>
            <person name="Nykrynova M."/>
            <person name="Jureckova K."/>
            <person name="Cejkova D."/>
            <person name="Rychlik I."/>
        </authorList>
    </citation>
    <scope>NUCLEOTIDE SEQUENCE [LARGE SCALE GENOMIC DNA]</scope>
    <source>
        <strain evidence="6 7">ET340</strain>
    </source>
</reference>
<sequence length="252" mass="29246">MKEYLRIGELARLFHVDVQTLRLYEEKGLLLPQGREEGSNYRYYKFDQSYSLALIRYLRRLGCPLSEISGFMGQRSFTETCSYLRHQSSNLRNQLQELLRLDAVIQTKIAFTEQELKNLCVEKVSAEYFDTMQYIALGNLSEVFSNELFYLYPTLAFYQDEEQSFGAYLIGEVPEASQHEVHEIPAGTYLTGYHSGPYSTIWDTFTRMRTSTELPLAEDVICINIIDQFVEVNPQNYITKILIRILDCDGIA</sequence>
<dbReference type="Pfam" id="PF06445">
    <property type="entry name" value="GyrI-like"/>
    <property type="match status" value="1"/>
</dbReference>